<organism evidence="8 9">
    <name type="scientific">Anthostomella pinea</name>
    <dbReference type="NCBI Taxonomy" id="933095"/>
    <lineage>
        <taxon>Eukaryota</taxon>
        <taxon>Fungi</taxon>
        <taxon>Dikarya</taxon>
        <taxon>Ascomycota</taxon>
        <taxon>Pezizomycotina</taxon>
        <taxon>Sordariomycetes</taxon>
        <taxon>Xylariomycetidae</taxon>
        <taxon>Xylariales</taxon>
        <taxon>Xylariaceae</taxon>
        <taxon>Anthostomella</taxon>
    </lineage>
</organism>
<sequence length="494" mass="54277">MAVPDSPFRVVVVGAGISGLVASHCLQKAGVDHVVLERRDEVAPFEGASISIYPQVVRVLHQIGCLEPLLKIGVPHEWGHIRRPDGTLAGSLDLFRRLAKNHGHDLLPMERREFLRVLHEGLPDKTFIRTGCKITDIREFSDRVEVTMGDGTVEKGDMVLGCDGVYSYVRRLMWDHANKVHPGLIPKQEQEAGFAVEWKCLIGVGPPAPSLGAADLTFVHENRFSFVLLAQPHCTFFFVLFLLDKPLRSTSRVRYTDQEAEALAASIADHPLTDSLKFSELWDNRTRGALISLEEGVLEHWHHGRIVLAGDAVHKATPNIALGGNTAMEDIVVLCNQLHALLGEHGGTRPSAAALDSLFATYQEERKERAKYIVSLSGLASRVQAGASTLHKVAGWLMPKLPVAPVASDLSKYIRAGPKLDYVKVRDFAAGRLAWKDDEEMEKRMRSKVVGGNATHSSGVRRLWQMASAAGAVVMLFSAAWVARCIPGIKLESD</sequence>
<comment type="cofactor">
    <cofactor evidence="1">
        <name>FAD</name>
        <dbReference type="ChEBI" id="CHEBI:57692"/>
    </cofactor>
</comment>
<keyword evidence="4" id="KW-0285">Flavoprotein</keyword>
<dbReference type="InterPro" id="IPR002938">
    <property type="entry name" value="FAD-bd"/>
</dbReference>
<keyword evidence="9" id="KW-1185">Reference proteome</keyword>
<dbReference type="GO" id="GO:0004497">
    <property type="term" value="F:monooxygenase activity"/>
    <property type="evidence" value="ECO:0007669"/>
    <property type="project" value="InterPro"/>
</dbReference>
<dbReference type="GO" id="GO:0071949">
    <property type="term" value="F:FAD binding"/>
    <property type="evidence" value="ECO:0007669"/>
    <property type="project" value="InterPro"/>
</dbReference>
<evidence type="ECO:0000313" key="9">
    <source>
        <dbReference type="Proteomes" id="UP001295740"/>
    </source>
</evidence>
<dbReference type="Pfam" id="PF01494">
    <property type="entry name" value="FAD_binding_3"/>
    <property type="match status" value="1"/>
</dbReference>
<proteinExistence type="inferred from homology"/>
<dbReference type="Proteomes" id="UP001295740">
    <property type="component" value="Unassembled WGS sequence"/>
</dbReference>
<evidence type="ECO:0000256" key="3">
    <source>
        <dbReference type="ARBA" id="ARBA00007992"/>
    </source>
</evidence>
<name>A0AAI8VIH8_9PEZI</name>
<dbReference type="InterPro" id="IPR050562">
    <property type="entry name" value="FAD_mOase_fung"/>
</dbReference>
<evidence type="ECO:0000259" key="7">
    <source>
        <dbReference type="Pfam" id="PF01494"/>
    </source>
</evidence>
<comment type="pathway">
    <text evidence="2">Secondary metabolite biosynthesis.</text>
</comment>
<accession>A0AAI8VIH8</accession>
<dbReference type="PANTHER" id="PTHR47356:SF2">
    <property type="entry name" value="FAD-BINDING DOMAIN-CONTAINING PROTEIN-RELATED"/>
    <property type="match status" value="1"/>
</dbReference>
<evidence type="ECO:0000256" key="1">
    <source>
        <dbReference type="ARBA" id="ARBA00001974"/>
    </source>
</evidence>
<dbReference type="SUPFAM" id="SSF51905">
    <property type="entry name" value="FAD/NAD(P)-binding domain"/>
    <property type="match status" value="1"/>
</dbReference>
<evidence type="ECO:0000313" key="8">
    <source>
        <dbReference type="EMBL" id="CAJ2505538.1"/>
    </source>
</evidence>
<dbReference type="Gene3D" id="3.50.50.60">
    <property type="entry name" value="FAD/NAD(P)-binding domain"/>
    <property type="match status" value="1"/>
</dbReference>
<evidence type="ECO:0000256" key="4">
    <source>
        <dbReference type="ARBA" id="ARBA00022630"/>
    </source>
</evidence>
<gene>
    <name evidence="8" type="ORF">KHLLAP_LOCUS6006</name>
</gene>
<dbReference type="EMBL" id="CAUWAG010000007">
    <property type="protein sequence ID" value="CAJ2505538.1"/>
    <property type="molecule type" value="Genomic_DNA"/>
</dbReference>
<keyword evidence="6" id="KW-0560">Oxidoreductase</keyword>
<dbReference type="PRINTS" id="PR00420">
    <property type="entry name" value="RNGMNOXGNASE"/>
</dbReference>
<evidence type="ECO:0000256" key="6">
    <source>
        <dbReference type="ARBA" id="ARBA00023002"/>
    </source>
</evidence>
<reference evidence="8" key="1">
    <citation type="submission" date="2023-10" db="EMBL/GenBank/DDBJ databases">
        <authorList>
            <person name="Hackl T."/>
        </authorList>
    </citation>
    <scope>NUCLEOTIDE SEQUENCE</scope>
</reference>
<dbReference type="InterPro" id="IPR036188">
    <property type="entry name" value="FAD/NAD-bd_sf"/>
</dbReference>
<comment type="caution">
    <text evidence="8">The sequence shown here is derived from an EMBL/GenBank/DDBJ whole genome shotgun (WGS) entry which is preliminary data.</text>
</comment>
<dbReference type="AlphaFoldDB" id="A0AAI8VIH8"/>
<evidence type="ECO:0000256" key="5">
    <source>
        <dbReference type="ARBA" id="ARBA00022827"/>
    </source>
</evidence>
<protein>
    <submittedName>
        <fullName evidence="8">Uu.00g129320.m01.CDS01</fullName>
    </submittedName>
</protein>
<comment type="similarity">
    <text evidence="3">Belongs to the paxM FAD-dependent monooxygenase family.</text>
</comment>
<evidence type="ECO:0000256" key="2">
    <source>
        <dbReference type="ARBA" id="ARBA00005179"/>
    </source>
</evidence>
<feature type="domain" description="FAD-binding" evidence="7">
    <location>
        <begin position="9"/>
        <end position="375"/>
    </location>
</feature>
<keyword evidence="5" id="KW-0274">FAD</keyword>
<dbReference type="PANTHER" id="PTHR47356">
    <property type="entry name" value="FAD-DEPENDENT MONOOXYGENASE ASQG-RELATED"/>
    <property type="match status" value="1"/>
</dbReference>